<dbReference type="AlphaFoldDB" id="A0A3D9FGN8"/>
<evidence type="ECO:0000313" key="1">
    <source>
        <dbReference type="EMBL" id="RED16281.1"/>
    </source>
</evidence>
<accession>A0A3D9FGN8</accession>
<reference evidence="1 2" key="1">
    <citation type="submission" date="2018-07" db="EMBL/GenBank/DDBJ databases">
        <title>Genomic Encyclopedia of Type Strains, Phase IV (KMG-IV): sequencing the most valuable type-strain genomes for metagenomic binning, comparative biology and taxonomic classification.</title>
        <authorList>
            <person name="Goeker M."/>
        </authorList>
    </citation>
    <scope>NUCLEOTIDE SEQUENCE [LARGE SCALE GENOMIC DNA]</scope>
    <source>
        <strain evidence="1 2">DSM 26725</strain>
    </source>
</reference>
<comment type="caution">
    <text evidence="1">The sequence shown here is derived from an EMBL/GenBank/DDBJ whole genome shotgun (WGS) entry which is preliminary data.</text>
</comment>
<gene>
    <name evidence="1" type="ORF">DFR46_1303</name>
</gene>
<evidence type="ECO:0000313" key="2">
    <source>
        <dbReference type="Proteomes" id="UP000256310"/>
    </source>
</evidence>
<dbReference type="EMBL" id="QRDP01000004">
    <property type="protein sequence ID" value="RED16281.1"/>
    <property type="molecule type" value="Genomic_DNA"/>
</dbReference>
<dbReference type="Proteomes" id="UP000256310">
    <property type="component" value="Unassembled WGS sequence"/>
</dbReference>
<proteinExistence type="predicted"/>
<organism evidence="1 2">
    <name type="scientific">Parasphingopyxis lamellibrachiae</name>
    <dbReference type="NCBI Taxonomy" id="680125"/>
    <lineage>
        <taxon>Bacteria</taxon>
        <taxon>Pseudomonadati</taxon>
        <taxon>Pseudomonadota</taxon>
        <taxon>Alphaproteobacteria</taxon>
        <taxon>Sphingomonadales</taxon>
        <taxon>Sphingomonadaceae</taxon>
        <taxon>Parasphingopyxis</taxon>
    </lineage>
</organism>
<sequence length="45" mass="4746">MEDRAIDIEELPELETSVAAHGSNVQQEVGGAQCIAILIINPPSS</sequence>
<protein>
    <submittedName>
        <fullName evidence="1">Uncharacterized protein</fullName>
    </submittedName>
</protein>
<name>A0A3D9FGN8_9SPHN</name>
<keyword evidence="2" id="KW-1185">Reference proteome</keyword>
<dbReference type="RefSeq" id="WP_162843407.1">
    <property type="nucleotide sequence ID" value="NZ_QRDP01000004.1"/>
</dbReference>